<keyword evidence="1" id="KW-0472">Membrane</keyword>
<gene>
    <name evidence="2" type="ORF">CTI12_AA471530</name>
</gene>
<evidence type="ECO:0000313" key="2">
    <source>
        <dbReference type="EMBL" id="PWA50572.1"/>
    </source>
</evidence>
<name>A0A2U1LNK4_ARTAN</name>
<feature type="transmembrane region" description="Helical" evidence="1">
    <location>
        <begin position="25"/>
        <end position="42"/>
    </location>
</feature>
<keyword evidence="1" id="KW-0812">Transmembrane</keyword>
<comment type="caution">
    <text evidence="2">The sequence shown here is derived from an EMBL/GenBank/DDBJ whole genome shotgun (WGS) entry which is preliminary data.</text>
</comment>
<proteinExistence type="predicted"/>
<dbReference type="AlphaFoldDB" id="A0A2U1LNK4"/>
<accession>A0A2U1LNK4</accession>
<keyword evidence="1" id="KW-1133">Transmembrane helix</keyword>
<organism evidence="2 3">
    <name type="scientific">Artemisia annua</name>
    <name type="common">Sweet wormwood</name>
    <dbReference type="NCBI Taxonomy" id="35608"/>
    <lineage>
        <taxon>Eukaryota</taxon>
        <taxon>Viridiplantae</taxon>
        <taxon>Streptophyta</taxon>
        <taxon>Embryophyta</taxon>
        <taxon>Tracheophyta</taxon>
        <taxon>Spermatophyta</taxon>
        <taxon>Magnoliopsida</taxon>
        <taxon>eudicotyledons</taxon>
        <taxon>Gunneridae</taxon>
        <taxon>Pentapetalae</taxon>
        <taxon>asterids</taxon>
        <taxon>campanulids</taxon>
        <taxon>Asterales</taxon>
        <taxon>Asteraceae</taxon>
        <taxon>Asteroideae</taxon>
        <taxon>Anthemideae</taxon>
        <taxon>Artemisiinae</taxon>
        <taxon>Artemisia</taxon>
    </lineage>
</organism>
<dbReference type="GO" id="GO:0000502">
    <property type="term" value="C:proteasome complex"/>
    <property type="evidence" value="ECO:0007669"/>
    <property type="project" value="UniProtKB-KW"/>
</dbReference>
<sequence length="189" mass="21532">MSIFPRCDESEHFLFKKRWDKPKQISALFVAVVILICIYVIAKVAEMWQIIKVWCFDKWEFMSWLGYADLNNFTIANFSYCFIVIQYEHGALLSIRKLQHLTEKFTSVGPISADSIGCACARMMEIAGLIESGTYAHEVSRISRPVRLTIALRRKLKAYVVSLFLSFAVTPGSDTHPRLVAYLPKVDGG</sequence>
<keyword evidence="3" id="KW-1185">Reference proteome</keyword>
<reference evidence="2 3" key="1">
    <citation type="journal article" date="2018" name="Mol. Plant">
        <title>The genome of Artemisia annua provides insight into the evolution of Asteraceae family and artemisinin biosynthesis.</title>
        <authorList>
            <person name="Shen Q."/>
            <person name="Zhang L."/>
            <person name="Liao Z."/>
            <person name="Wang S."/>
            <person name="Yan T."/>
            <person name="Shi P."/>
            <person name="Liu M."/>
            <person name="Fu X."/>
            <person name="Pan Q."/>
            <person name="Wang Y."/>
            <person name="Lv Z."/>
            <person name="Lu X."/>
            <person name="Zhang F."/>
            <person name="Jiang W."/>
            <person name="Ma Y."/>
            <person name="Chen M."/>
            <person name="Hao X."/>
            <person name="Li L."/>
            <person name="Tang Y."/>
            <person name="Lv G."/>
            <person name="Zhou Y."/>
            <person name="Sun X."/>
            <person name="Brodelius P.E."/>
            <person name="Rose J.K.C."/>
            <person name="Tang K."/>
        </authorList>
    </citation>
    <scope>NUCLEOTIDE SEQUENCE [LARGE SCALE GENOMIC DNA]</scope>
    <source>
        <strain evidence="3">cv. Huhao1</strain>
        <tissue evidence="2">Leaf</tissue>
    </source>
</reference>
<evidence type="ECO:0000313" key="3">
    <source>
        <dbReference type="Proteomes" id="UP000245207"/>
    </source>
</evidence>
<keyword evidence="2" id="KW-0647">Proteasome</keyword>
<evidence type="ECO:0000256" key="1">
    <source>
        <dbReference type="SAM" id="Phobius"/>
    </source>
</evidence>
<dbReference type="STRING" id="35608.A0A2U1LNK4"/>
<protein>
    <submittedName>
        <fullName evidence="2">26S proteasome regulatory subunit, C-terminal</fullName>
    </submittedName>
</protein>
<dbReference type="EMBL" id="PKPP01008488">
    <property type="protein sequence ID" value="PWA50572.1"/>
    <property type="molecule type" value="Genomic_DNA"/>
</dbReference>
<dbReference type="OrthoDB" id="1713558at2759"/>
<dbReference type="Proteomes" id="UP000245207">
    <property type="component" value="Unassembled WGS sequence"/>
</dbReference>